<dbReference type="OrthoDB" id="3174166at2"/>
<dbReference type="CDD" id="cd20335">
    <property type="entry name" value="BRcat_RBR"/>
    <property type="match status" value="1"/>
</dbReference>
<dbReference type="RefSeq" id="WP_117522312.1">
    <property type="nucleotide sequence ID" value="NZ_AP031484.1"/>
</dbReference>
<accession>A0A3E2TFE8</accession>
<keyword evidence="1" id="KW-0812">Transmembrane</keyword>
<feature type="transmembrane region" description="Helical" evidence="1">
    <location>
        <begin position="7"/>
        <end position="26"/>
    </location>
</feature>
<organism evidence="2 3">
    <name type="scientific">Anaerococcus nagyae</name>
    <dbReference type="NCBI Taxonomy" id="1755241"/>
    <lineage>
        <taxon>Bacteria</taxon>
        <taxon>Bacillati</taxon>
        <taxon>Bacillota</taxon>
        <taxon>Tissierellia</taxon>
        <taxon>Tissierellales</taxon>
        <taxon>Peptoniphilaceae</taxon>
        <taxon>Anaerococcus</taxon>
    </lineage>
</organism>
<proteinExistence type="predicted"/>
<dbReference type="Proteomes" id="UP000261011">
    <property type="component" value="Unassembled WGS sequence"/>
</dbReference>
<dbReference type="EMBL" id="QVEU01000011">
    <property type="protein sequence ID" value="RGB74418.1"/>
    <property type="molecule type" value="Genomic_DNA"/>
</dbReference>
<comment type="caution">
    <text evidence="2">The sequence shown here is derived from an EMBL/GenBank/DDBJ whole genome shotgun (WGS) entry which is preliminary data.</text>
</comment>
<evidence type="ECO:0000313" key="3">
    <source>
        <dbReference type="Proteomes" id="UP000261011"/>
    </source>
</evidence>
<keyword evidence="3" id="KW-1185">Reference proteome</keyword>
<dbReference type="AlphaFoldDB" id="A0A3E2TFE8"/>
<protein>
    <submittedName>
        <fullName evidence="2">Uncharacterized protein</fullName>
    </submittedName>
</protein>
<gene>
    <name evidence="2" type="ORF">DXA39_08620</name>
</gene>
<name>A0A3E2TFE8_9FIRM</name>
<keyword evidence="1" id="KW-1133">Transmembrane helix</keyword>
<evidence type="ECO:0000313" key="2">
    <source>
        <dbReference type="EMBL" id="RGB74418.1"/>
    </source>
</evidence>
<keyword evidence="1" id="KW-0472">Membrane</keyword>
<reference evidence="2 3" key="1">
    <citation type="submission" date="2018-08" db="EMBL/GenBank/DDBJ databases">
        <title>A genome reference for cultivated species of the human gut microbiota.</title>
        <authorList>
            <person name="Zou Y."/>
            <person name="Xue W."/>
            <person name="Luo G."/>
        </authorList>
    </citation>
    <scope>NUCLEOTIDE SEQUENCE [LARGE SCALE GENOMIC DNA]</scope>
    <source>
        <strain evidence="2 3">OF01-3</strain>
    </source>
</reference>
<evidence type="ECO:0000256" key="1">
    <source>
        <dbReference type="SAM" id="Phobius"/>
    </source>
</evidence>
<feature type="transmembrane region" description="Helical" evidence="1">
    <location>
        <begin position="32"/>
        <end position="49"/>
    </location>
</feature>
<sequence>MENKFNIDEYGIFLVWTGIIISIISYFAKSSFLNYLAAIVVIYAIYRFFSRNTTKRSMENAQFKNSFLNPVKKSFKGFRKNTVGDKNFKYVECPSCNQKLRIPKKKGKIKVRCPKCGNKFDARS</sequence>